<sequence>MRIVGKTILLVFVGLVGVVGWSRRSRIQDVVNEKLSEWRSGESVVVPAADESFVRAPAVLDEHSALPLPADDLTLQKLIQWRDALNRTKPSDASDPGSMDSLDFAVRVD</sequence>
<evidence type="ECO:0000313" key="3">
    <source>
        <dbReference type="Proteomes" id="UP000320176"/>
    </source>
</evidence>
<proteinExistence type="predicted"/>
<keyword evidence="3" id="KW-1185">Reference proteome</keyword>
<evidence type="ECO:0000313" key="2">
    <source>
        <dbReference type="EMBL" id="TWU07597.1"/>
    </source>
</evidence>
<dbReference type="AlphaFoldDB" id="A0A5C6B749"/>
<evidence type="ECO:0000256" key="1">
    <source>
        <dbReference type="SAM" id="MobiDB-lite"/>
    </source>
</evidence>
<accession>A0A5C6B749</accession>
<protein>
    <submittedName>
        <fullName evidence="2">Uncharacterized protein</fullName>
    </submittedName>
</protein>
<comment type="caution">
    <text evidence="2">The sequence shown here is derived from an EMBL/GenBank/DDBJ whole genome shotgun (WGS) entry which is preliminary data.</text>
</comment>
<gene>
    <name evidence="2" type="ORF">Pla52n_01700</name>
</gene>
<feature type="region of interest" description="Disordered" evidence="1">
    <location>
        <begin position="87"/>
        <end position="109"/>
    </location>
</feature>
<dbReference type="EMBL" id="SJPN01000001">
    <property type="protein sequence ID" value="TWU07597.1"/>
    <property type="molecule type" value="Genomic_DNA"/>
</dbReference>
<organism evidence="2 3">
    <name type="scientific">Stieleria varia</name>
    <dbReference type="NCBI Taxonomy" id="2528005"/>
    <lineage>
        <taxon>Bacteria</taxon>
        <taxon>Pseudomonadati</taxon>
        <taxon>Planctomycetota</taxon>
        <taxon>Planctomycetia</taxon>
        <taxon>Pirellulales</taxon>
        <taxon>Pirellulaceae</taxon>
        <taxon>Stieleria</taxon>
    </lineage>
</organism>
<name>A0A5C6B749_9BACT</name>
<reference evidence="2 3" key="1">
    <citation type="submission" date="2019-02" db="EMBL/GenBank/DDBJ databases">
        <title>Deep-cultivation of Planctomycetes and their phenomic and genomic characterization uncovers novel biology.</title>
        <authorList>
            <person name="Wiegand S."/>
            <person name="Jogler M."/>
            <person name="Boedeker C."/>
            <person name="Pinto D."/>
            <person name="Vollmers J."/>
            <person name="Rivas-Marin E."/>
            <person name="Kohn T."/>
            <person name="Peeters S.H."/>
            <person name="Heuer A."/>
            <person name="Rast P."/>
            <person name="Oberbeckmann S."/>
            <person name="Bunk B."/>
            <person name="Jeske O."/>
            <person name="Meyerdierks A."/>
            <person name="Storesund J.E."/>
            <person name="Kallscheuer N."/>
            <person name="Luecker S."/>
            <person name="Lage O.M."/>
            <person name="Pohl T."/>
            <person name="Merkel B.J."/>
            <person name="Hornburger P."/>
            <person name="Mueller R.-W."/>
            <person name="Bruemmer F."/>
            <person name="Labrenz M."/>
            <person name="Spormann A.M."/>
            <person name="Op Den Camp H."/>
            <person name="Overmann J."/>
            <person name="Amann R."/>
            <person name="Jetten M.S.M."/>
            <person name="Mascher T."/>
            <person name="Medema M.H."/>
            <person name="Devos D.P."/>
            <person name="Kaster A.-K."/>
            <person name="Ovreas L."/>
            <person name="Rohde M."/>
            <person name="Galperin M.Y."/>
            <person name="Jogler C."/>
        </authorList>
    </citation>
    <scope>NUCLEOTIDE SEQUENCE [LARGE SCALE GENOMIC DNA]</scope>
    <source>
        <strain evidence="2 3">Pla52n</strain>
    </source>
</reference>
<dbReference type="Proteomes" id="UP000320176">
    <property type="component" value="Unassembled WGS sequence"/>
</dbReference>